<proteinExistence type="predicted"/>
<dbReference type="OMA" id="FICESYN"/>
<dbReference type="PANTHER" id="PTHR20898:SF0">
    <property type="entry name" value="DAEDALUS ON 3-RELATED"/>
    <property type="match status" value="1"/>
</dbReference>
<evidence type="ECO:0000313" key="1">
    <source>
        <dbReference type="EnsemblMetazoa" id="MESCA004339-PA"/>
    </source>
</evidence>
<dbReference type="Proteomes" id="UP000015102">
    <property type="component" value="Unassembled WGS sequence"/>
</dbReference>
<dbReference type="AlphaFoldDB" id="T1GLD9"/>
<dbReference type="PANTHER" id="PTHR20898">
    <property type="entry name" value="DAEDALUS ON 3-RELATED-RELATED"/>
    <property type="match status" value="1"/>
</dbReference>
<keyword evidence="2" id="KW-1185">Reference proteome</keyword>
<evidence type="ECO:0000313" key="2">
    <source>
        <dbReference type="Proteomes" id="UP000015102"/>
    </source>
</evidence>
<name>T1GLD9_MEGSC</name>
<dbReference type="EnsemblMetazoa" id="MESCA004339-RA">
    <property type="protein sequence ID" value="MESCA004339-PA"/>
    <property type="gene ID" value="MESCA004339"/>
</dbReference>
<accession>T1GLD9</accession>
<dbReference type="InterPro" id="IPR010512">
    <property type="entry name" value="DUF1091"/>
</dbReference>
<reference evidence="2" key="1">
    <citation type="submission" date="2013-02" db="EMBL/GenBank/DDBJ databases">
        <authorList>
            <person name="Hughes D."/>
        </authorList>
    </citation>
    <scope>NUCLEOTIDE SEQUENCE</scope>
    <source>
        <strain>Durham</strain>
        <strain evidence="2">NC isolate 2 -- Noor lab</strain>
    </source>
</reference>
<reference evidence="1" key="2">
    <citation type="submission" date="2015-06" db="UniProtKB">
        <authorList>
            <consortium name="EnsemblMetazoa"/>
        </authorList>
    </citation>
    <scope>IDENTIFICATION</scope>
</reference>
<dbReference type="EMBL" id="CAQQ02170470">
    <property type="status" value="NOT_ANNOTATED_CDS"/>
    <property type="molecule type" value="Genomic_DNA"/>
</dbReference>
<protein>
    <submittedName>
        <fullName evidence="1">Uncharacterized protein</fullName>
    </submittedName>
</protein>
<organism evidence="1 2">
    <name type="scientific">Megaselia scalaris</name>
    <name type="common">Humpbacked fly</name>
    <name type="synonym">Phora scalaris</name>
    <dbReference type="NCBI Taxonomy" id="36166"/>
    <lineage>
        <taxon>Eukaryota</taxon>
        <taxon>Metazoa</taxon>
        <taxon>Ecdysozoa</taxon>
        <taxon>Arthropoda</taxon>
        <taxon>Hexapoda</taxon>
        <taxon>Insecta</taxon>
        <taxon>Pterygota</taxon>
        <taxon>Neoptera</taxon>
        <taxon>Endopterygota</taxon>
        <taxon>Diptera</taxon>
        <taxon>Brachycera</taxon>
        <taxon>Muscomorpha</taxon>
        <taxon>Platypezoidea</taxon>
        <taxon>Phoridae</taxon>
        <taxon>Megaseliini</taxon>
        <taxon>Megaselia</taxon>
    </lineage>
</organism>
<dbReference type="Pfam" id="PF06477">
    <property type="entry name" value="DUF1091"/>
    <property type="match status" value="1"/>
</dbReference>
<sequence length="259" mass="30749">MTPMKFKSCNENTGKFKKIECNVNEKFFSKNYSCYVKPVNRTTSFLNMDFLITQYAHHVILSIQLFKKETQHFHPFLNENTGRFKKIDCSVNEKFFSKNYSCYVKPINRTVAYLDMEFYIIQRAHHVIITLQLFKKETQHFRPFLINLKVDACDFLKTKRNNNIIVRTVANYFLPYSNMNFTCPYKGIILFKNFNFDPGFMPSIWPSGYYKATFTFISTKIPKQLLLQVRLFILGILCECLVANHPYNNDIHPYNIHKI</sequence>
<dbReference type="HOGENOM" id="CLU_1074761_0_0_1"/>
<dbReference type="SMART" id="SM00697">
    <property type="entry name" value="DM8"/>
    <property type="match status" value="1"/>
</dbReference>